<dbReference type="SUPFAM" id="SSF53254">
    <property type="entry name" value="Phosphoglycerate mutase-like"/>
    <property type="match status" value="1"/>
</dbReference>
<comment type="caution">
    <text evidence="1">The sequence shown here is derived from an EMBL/GenBank/DDBJ whole genome shotgun (WGS) entry which is preliminary data.</text>
</comment>
<accession>A0AA39WHD0</accession>
<evidence type="ECO:0000313" key="2">
    <source>
        <dbReference type="Proteomes" id="UP001174934"/>
    </source>
</evidence>
<dbReference type="PANTHER" id="PTHR48100:SF24">
    <property type="entry name" value="PHOSPHOGLYCERATE MUTASE"/>
    <property type="match status" value="1"/>
</dbReference>
<dbReference type="InterPro" id="IPR029033">
    <property type="entry name" value="His_PPase_superfam"/>
</dbReference>
<dbReference type="GO" id="GO:0016791">
    <property type="term" value="F:phosphatase activity"/>
    <property type="evidence" value="ECO:0007669"/>
    <property type="project" value="TreeGrafter"/>
</dbReference>
<protein>
    <submittedName>
        <fullName evidence="1">Histidine phosphatase superfamily</fullName>
    </submittedName>
</protein>
<dbReference type="Pfam" id="PF00300">
    <property type="entry name" value="His_Phos_1"/>
    <property type="match status" value="1"/>
</dbReference>
<dbReference type="CDD" id="cd07067">
    <property type="entry name" value="HP_PGM_like"/>
    <property type="match status" value="1"/>
</dbReference>
<sequence>MPPTIILVRHAQALHNVNQDYSIPDPELSELGRNQCNDLKANLLGKIPGEFDVGLIVVSAMRRTIETALLAFGPLIEQGIPIQAHAGWQENSANLCDTGSPIPALVAEFPQVDFSHVDPVFPDKTSPAGAKYAYTKQAILARGQSSLADLYARPEKVIIVVSHSSFLRQSVTGWWFFNADYRVFDFEEKKSEDEPFRLKQWDQTLNGGLGWSWKEQVELGSGLPEDLSLRAVLYFSKCGHDEHTCNENRTILPIWHSFIISNSTSLCFFWPKFAFAQPGSWLYHVVLYKKHGHHYEHITGWAEVDDGIWVTDRDGHTDENISKYLCFQNVR</sequence>
<dbReference type="InterPro" id="IPR050275">
    <property type="entry name" value="PGM_Phosphatase"/>
</dbReference>
<dbReference type="Gene3D" id="3.40.50.1240">
    <property type="entry name" value="Phosphoglycerate mutase-like"/>
    <property type="match status" value="1"/>
</dbReference>
<gene>
    <name evidence="1" type="ORF">B0T17DRAFT_657548</name>
</gene>
<name>A0AA39WHD0_9PEZI</name>
<evidence type="ECO:0000313" key="1">
    <source>
        <dbReference type="EMBL" id="KAK0615360.1"/>
    </source>
</evidence>
<dbReference type="InterPro" id="IPR013078">
    <property type="entry name" value="His_Pase_superF_clade-1"/>
</dbReference>
<dbReference type="EMBL" id="JAULSR010000007">
    <property type="protein sequence ID" value="KAK0615360.1"/>
    <property type="molecule type" value="Genomic_DNA"/>
</dbReference>
<organism evidence="1 2">
    <name type="scientific">Bombardia bombarda</name>
    <dbReference type="NCBI Taxonomy" id="252184"/>
    <lineage>
        <taxon>Eukaryota</taxon>
        <taxon>Fungi</taxon>
        <taxon>Dikarya</taxon>
        <taxon>Ascomycota</taxon>
        <taxon>Pezizomycotina</taxon>
        <taxon>Sordariomycetes</taxon>
        <taxon>Sordariomycetidae</taxon>
        <taxon>Sordariales</taxon>
        <taxon>Lasiosphaeriaceae</taxon>
        <taxon>Bombardia</taxon>
    </lineage>
</organism>
<reference evidence="1" key="1">
    <citation type="submission" date="2023-06" db="EMBL/GenBank/DDBJ databases">
        <title>Genome-scale phylogeny and comparative genomics of the fungal order Sordariales.</title>
        <authorList>
            <consortium name="Lawrence Berkeley National Laboratory"/>
            <person name="Hensen N."/>
            <person name="Bonometti L."/>
            <person name="Westerberg I."/>
            <person name="Brannstrom I.O."/>
            <person name="Guillou S."/>
            <person name="Cros-Aarteil S."/>
            <person name="Calhoun S."/>
            <person name="Haridas S."/>
            <person name="Kuo A."/>
            <person name="Mondo S."/>
            <person name="Pangilinan J."/>
            <person name="Riley R."/>
            <person name="LaButti K."/>
            <person name="Andreopoulos B."/>
            <person name="Lipzen A."/>
            <person name="Chen C."/>
            <person name="Yanf M."/>
            <person name="Daum C."/>
            <person name="Ng V."/>
            <person name="Clum A."/>
            <person name="Steindorff A."/>
            <person name="Ohm R."/>
            <person name="Martin F."/>
            <person name="Silar P."/>
            <person name="Natvig D."/>
            <person name="Lalanne C."/>
            <person name="Gautier V."/>
            <person name="Ament-velasquez S.L."/>
            <person name="Kruys A."/>
            <person name="Hutchinson M.I."/>
            <person name="Powell A.J."/>
            <person name="Barry K."/>
            <person name="Miller A.N."/>
            <person name="Grigoriev I.V."/>
            <person name="Debuchy R."/>
            <person name="Gladieux P."/>
            <person name="Thoren M.H."/>
            <person name="Johannesson H."/>
        </authorList>
    </citation>
    <scope>NUCLEOTIDE SEQUENCE</scope>
    <source>
        <strain evidence="1">SMH3391-2</strain>
    </source>
</reference>
<dbReference type="AlphaFoldDB" id="A0AA39WHD0"/>
<keyword evidence="2" id="KW-1185">Reference proteome</keyword>
<dbReference type="GO" id="GO:0005737">
    <property type="term" value="C:cytoplasm"/>
    <property type="evidence" value="ECO:0007669"/>
    <property type="project" value="TreeGrafter"/>
</dbReference>
<dbReference type="PANTHER" id="PTHR48100">
    <property type="entry name" value="BROAD-SPECIFICITY PHOSPHATASE YOR283W-RELATED"/>
    <property type="match status" value="1"/>
</dbReference>
<proteinExistence type="predicted"/>
<dbReference type="SMART" id="SM00855">
    <property type="entry name" value="PGAM"/>
    <property type="match status" value="1"/>
</dbReference>
<dbReference type="Proteomes" id="UP001174934">
    <property type="component" value="Unassembled WGS sequence"/>
</dbReference>